<feature type="compositionally biased region" description="Gly residues" evidence="1">
    <location>
        <begin position="221"/>
        <end position="230"/>
    </location>
</feature>
<evidence type="ECO:0000256" key="1">
    <source>
        <dbReference type="SAM" id="MobiDB-lite"/>
    </source>
</evidence>
<dbReference type="EMBL" id="JACEFO010000755">
    <property type="protein sequence ID" value="KAF8757513.1"/>
    <property type="molecule type" value="Genomic_DNA"/>
</dbReference>
<comment type="caution">
    <text evidence="2">The sequence shown here is derived from an EMBL/GenBank/DDBJ whole genome shotgun (WGS) entry which is preliminary data.</text>
</comment>
<evidence type="ECO:0000313" key="3">
    <source>
        <dbReference type="Proteomes" id="UP000636709"/>
    </source>
</evidence>
<feature type="region of interest" description="Disordered" evidence="1">
    <location>
        <begin position="221"/>
        <end position="267"/>
    </location>
</feature>
<dbReference type="AlphaFoldDB" id="A0A835FJ13"/>
<feature type="region of interest" description="Disordered" evidence="1">
    <location>
        <begin position="291"/>
        <end position="315"/>
    </location>
</feature>
<evidence type="ECO:0000313" key="2">
    <source>
        <dbReference type="EMBL" id="KAF8757513.1"/>
    </source>
</evidence>
<name>A0A835FJ13_9POAL</name>
<feature type="compositionally biased region" description="Basic and acidic residues" evidence="1">
    <location>
        <begin position="304"/>
        <end position="315"/>
    </location>
</feature>
<proteinExistence type="predicted"/>
<sequence length="315" mass="34415">MNVGRQHWTPGGWGSRDPHETCDGFMGRAGGFVLTVLWHCLYGHMPRQPIYDGRVVRVVGGEATGSLRIVRVVDDGDLEVLVRTHGAGECTVERKVGLCELAGIDATPDWSWGFLDVAMASSMDLVLSAFSRSTRTMEYYFSFDVENMKLQRMKKRMPCSSQTMFPTRGIRDTRNSIARLLQSTHARLGVNECRAIAASASLPFCQRRTVLLPWPFSSGAQGRGGGGAHGGAAEAEQVRAPRRRGRGMGAGEAEDADDGGDSKRPTVWDLRQRSLSLDVFGPELGLLLSRVKEHGKGDEDDDDGGHARVKERQGG</sequence>
<gene>
    <name evidence="2" type="ORF">HU200_010817</name>
</gene>
<accession>A0A835FJ13</accession>
<dbReference type="Proteomes" id="UP000636709">
    <property type="component" value="Unassembled WGS sequence"/>
</dbReference>
<organism evidence="2 3">
    <name type="scientific">Digitaria exilis</name>
    <dbReference type="NCBI Taxonomy" id="1010633"/>
    <lineage>
        <taxon>Eukaryota</taxon>
        <taxon>Viridiplantae</taxon>
        <taxon>Streptophyta</taxon>
        <taxon>Embryophyta</taxon>
        <taxon>Tracheophyta</taxon>
        <taxon>Spermatophyta</taxon>
        <taxon>Magnoliopsida</taxon>
        <taxon>Liliopsida</taxon>
        <taxon>Poales</taxon>
        <taxon>Poaceae</taxon>
        <taxon>PACMAD clade</taxon>
        <taxon>Panicoideae</taxon>
        <taxon>Panicodae</taxon>
        <taxon>Paniceae</taxon>
        <taxon>Anthephorinae</taxon>
        <taxon>Digitaria</taxon>
    </lineage>
</organism>
<keyword evidence="3" id="KW-1185">Reference proteome</keyword>
<protein>
    <submittedName>
        <fullName evidence="2">Uncharacterized protein</fullName>
    </submittedName>
</protein>
<reference evidence="2" key="1">
    <citation type="submission" date="2020-07" db="EMBL/GenBank/DDBJ databases">
        <title>Genome sequence and genetic diversity analysis of an under-domesticated orphan crop, white fonio (Digitaria exilis).</title>
        <authorList>
            <person name="Bennetzen J.L."/>
            <person name="Chen S."/>
            <person name="Ma X."/>
            <person name="Wang X."/>
            <person name="Yssel A.E.J."/>
            <person name="Chaluvadi S.R."/>
            <person name="Johnson M."/>
            <person name="Gangashetty P."/>
            <person name="Hamidou F."/>
            <person name="Sanogo M.D."/>
            <person name="Zwaenepoel A."/>
            <person name="Wallace J."/>
            <person name="Van De Peer Y."/>
            <person name="Van Deynze A."/>
        </authorList>
    </citation>
    <scope>NUCLEOTIDE SEQUENCE</scope>
    <source>
        <tissue evidence="2">Leaves</tissue>
    </source>
</reference>